<name>A0AAV9ZD77_9AGAR</name>
<comment type="caution">
    <text evidence="1">The sequence shown here is derived from an EMBL/GenBank/DDBJ whole genome shotgun (WGS) entry which is preliminary data.</text>
</comment>
<accession>A0AAV9ZD77</accession>
<evidence type="ECO:0000313" key="1">
    <source>
        <dbReference type="EMBL" id="KAK6977752.1"/>
    </source>
</evidence>
<dbReference type="Proteomes" id="UP001362999">
    <property type="component" value="Unassembled WGS sequence"/>
</dbReference>
<keyword evidence="2" id="KW-1185">Reference proteome</keyword>
<sequence>MDLGLTRSTRRCNTANLSSHRHTSGSVVCLSSFAFVNDTSLKNKFFLSRHHRNFGPILKDNVLIWPVLEGARARRNVYARSPARHRISFIDTAPVYRDHLLRRSTAAALPHRQNTLIFVMVSSTSCFVRSTRSIWGTQNRTFRAPSLISSSILATPPQTALTCT</sequence>
<protein>
    <submittedName>
        <fullName evidence="1">Uncharacterized protein</fullName>
    </submittedName>
</protein>
<dbReference type="EMBL" id="JAWWNJ010000166">
    <property type="protein sequence ID" value="KAK6977752.1"/>
    <property type="molecule type" value="Genomic_DNA"/>
</dbReference>
<reference evidence="1 2" key="1">
    <citation type="journal article" date="2024" name="J Genomics">
        <title>Draft genome sequencing and assembly of Favolaschia claudopus CIRM-BRFM 2984 isolated from oak limbs.</title>
        <authorList>
            <person name="Navarro D."/>
            <person name="Drula E."/>
            <person name="Chaduli D."/>
            <person name="Cazenave R."/>
            <person name="Ahrendt S."/>
            <person name="Wang J."/>
            <person name="Lipzen A."/>
            <person name="Daum C."/>
            <person name="Barry K."/>
            <person name="Grigoriev I.V."/>
            <person name="Favel A."/>
            <person name="Rosso M.N."/>
            <person name="Martin F."/>
        </authorList>
    </citation>
    <scope>NUCLEOTIDE SEQUENCE [LARGE SCALE GENOMIC DNA]</scope>
    <source>
        <strain evidence="1 2">CIRM-BRFM 2984</strain>
    </source>
</reference>
<dbReference type="AlphaFoldDB" id="A0AAV9ZD77"/>
<evidence type="ECO:0000313" key="2">
    <source>
        <dbReference type="Proteomes" id="UP001362999"/>
    </source>
</evidence>
<gene>
    <name evidence="1" type="ORF">R3P38DRAFT_3236858</name>
</gene>
<proteinExistence type="predicted"/>
<organism evidence="1 2">
    <name type="scientific">Favolaschia claudopus</name>
    <dbReference type="NCBI Taxonomy" id="2862362"/>
    <lineage>
        <taxon>Eukaryota</taxon>
        <taxon>Fungi</taxon>
        <taxon>Dikarya</taxon>
        <taxon>Basidiomycota</taxon>
        <taxon>Agaricomycotina</taxon>
        <taxon>Agaricomycetes</taxon>
        <taxon>Agaricomycetidae</taxon>
        <taxon>Agaricales</taxon>
        <taxon>Marasmiineae</taxon>
        <taxon>Mycenaceae</taxon>
        <taxon>Favolaschia</taxon>
    </lineage>
</organism>